<name>A0A8T5GFZ9_9ARCH</name>
<organism evidence="1 2">
    <name type="scientific">Candidatus Iainarchaeum sp</name>
    <dbReference type="NCBI Taxonomy" id="3101447"/>
    <lineage>
        <taxon>Archaea</taxon>
        <taxon>Candidatus Iainarchaeota</taxon>
        <taxon>Candidatus Iainarchaeia</taxon>
        <taxon>Candidatus Iainarchaeales</taxon>
        <taxon>Candidatus Iainarchaeaceae</taxon>
        <taxon>Candidatus Iainarchaeum</taxon>
    </lineage>
</organism>
<dbReference type="AlphaFoldDB" id="A0A8T5GFZ9"/>
<proteinExistence type="predicted"/>
<gene>
    <name evidence="1" type="ORF">HON47_04805</name>
</gene>
<comment type="caution">
    <text evidence="1">The sequence shown here is derived from an EMBL/GenBank/DDBJ whole genome shotgun (WGS) entry which is preliminary data.</text>
</comment>
<dbReference type="Proteomes" id="UP000722459">
    <property type="component" value="Unassembled WGS sequence"/>
</dbReference>
<accession>A0A8T5GFZ9</accession>
<sequence>MKRVCFIEMEGILLSHEDYSTDSKRVFNFVDKLATFCKKENIDLYLISGFHEVIAKKEFKKSGLEKYFDKKHFLFVNEEYILGKADVDEKIHRDSLKEDEMFVDSYFKQVAIQKIIEEDNVSSDEVLLLGNDIWVDAYYTTRFSKVDFALFEENILQRGNKAKSLEGLAYFSLEFNSVKSLLEDFPIVDLKSLDKFVFDTMKKVIMDNVDLSGVAKKISENKNETNLEGLNETKIS</sequence>
<evidence type="ECO:0000313" key="1">
    <source>
        <dbReference type="EMBL" id="MBT4870869.1"/>
    </source>
</evidence>
<reference evidence="1" key="1">
    <citation type="journal article" date="2021" name="ISME J.">
        <title>Mercury methylation by metabolically versatile and cosmopolitan marine bacteria.</title>
        <authorList>
            <person name="Lin H."/>
            <person name="Ascher D.B."/>
            <person name="Myung Y."/>
            <person name="Lamborg C.H."/>
            <person name="Hallam S.J."/>
            <person name="Gionfriddo C.M."/>
            <person name="Holt K.E."/>
            <person name="Moreau J.W."/>
        </authorList>
    </citation>
    <scope>NUCLEOTIDE SEQUENCE</scope>
    <source>
        <strain evidence="1">SI075_bin30</strain>
    </source>
</reference>
<protein>
    <submittedName>
        <fullName evidence="1">Uncharacterized protein</fullName>
    </submittedName>
</protein>
<dbReference type="EMBL" id="JABJNZ010000062">
    <property type="protein sequence ID" value="MBT4870869.1"/>
    <property type="molecule type" value="Genomic_DNA"/>
</dbReference>
<evidence type="ECO:0000313" key="2">
    <source>
        <dbReference type="Proteomes" id="UP000722459"/>
    </source>
</evidence>
<dbReference type="InterPro" id="IPR023214">
    <property type="entry name" value="HAD_sf"/>
</dbReference>
<dbReference type="Gene3D" id="3.40.50.1000">
    <property type="entry name" value="HAD superfamily/HAD-like"/>
    <property type="match status" value="1"/>
</dbReference>